<dbReference type="SMART" id="SM00267">
    <property type="entry name" value="GGDEF"/>
    <property type="match status" value="1"/>
</dbReference>
<dbReference type="Pfam" id="PF13188">
    <property type="entry name" value="PAS_8"/>
    <property type="match status" value="1"/>
</dbReference>
<name>E1JT87_SOLFR</name>
<feature type="domain" description="PAC" evidence="4">
    <location>
        <begin position="247"/>
        <end position="300"/>
    </location>
</feature>
<dbReference type="PANTHER" id="PTHR45138:SF9">
    <property type="entry name" value="DIGUANYLATE CYCLASE DGCM-RELATED"/>
    <property type="match status" value="1"/>
</dbReference>
<accession>E1JT87</accession>
<dbReference type="AlphaFoldDB" id="E1JT87"/>
<keyword evidence="7" id="KW-1185">Reference proteome</keyword>
<reference evidence="6 7" key="1">
    <citation type="submission" date="2010-08" db="EMBL/GenBank/DDBJ databases">
        <title>The draft genome of Desulfovibrio fructosovorans JJ.</title>
        <authorList>
            <consortium name="US DOE Joint Genome Institute (JGI-PGF)"/>
            <person name="Lucas S."/>
            <person name="Copeland A."/>
            <person name="Lapidus A."/>
            <person name="Cheng J.-F."/>
            <person name="Bruce D."/>
            <person name="Goodwin L."/>
            <person name="Pitluck S."/>
            <person name="Land M.L."/>
            <person name="Hauser L."/>
            <person name="Chang Y.-J."/>
            <person name="Jeffries C."/>
            <person name="Wall J.D."/>
            <person name="Stahl D.A."/>
            <person name="Arkin A.P."/>
            <person name="Dehal P."/>
            <person name="Stolyar S.M."/>
            <person name="Hazen T.C."/>
            <person name="Woyke T.J."/>
        </authorList>
    </citation>
    <scope>NUCLEOTIDE SEQUENCE [LARGE SCALE GENOMIC DNA]</scope>
    <source>
        <strain evidence="6 7">JJ</strain>
    </source>
</reference>
<dbReference type="eggNOG" id="COG3706">
    <property type="taxonomic scope" value="Bacteria"/>
</dbReference>
<proteinExistence type="predicted"/>
<dbReference type="OrthoDB" id="9790367at2"/>
<comment type="caution">
    <text evidence="6">The sequence shown here is derived from an EMBL/GenBank/DDBJ whole genome shotgun (WGS) entry which is preliminary data.</text>
</comment>
<evidence type="ECO:0000259" key="5">
    <source>
        <dbReference type="PROSITE" id="PS50887"/>
    </source>
</evidence>
<dbReference type="Pfam" id="PF00990">
    <property type="entry name" value="GGDEF"/>
    <property type="match status" value="1"/>
</dbReference>
<dbReference type="EMBL" id="AECZ01000004">
    <property type="protein sequence ID" value="EFL52347.1"/>
    <property type="molecule type" value="Genomic_DNA"/>
</dbReference>
<evidence type="ECO:0000313" key="7">
    <source>
        <dbReference type="Proteomes" id="UP000006250"/>
    </source>
</evidence>
<sequence length="466" mass="53303">MDLLQQLLQDNEKWLMERILSYAKLHNFTKYTSTLLEAWHMSILGLTNSLCMSIRFGVKEPQFTPDENYISDPVTEFGRLEAKRHHERGISMSMFLGLLKYYRDTYIDLIIEKGPQEFKQPWTHFILRSFDRFEIALCTEWITTDNSEHISRLEKANRRLSNEKNKYLTVFESTPRPVFLVDEDGLLDSMNLSAAHFLGLGGDSGEMYYSEGHSTIDRKAKGLRKPFESYLPWLKEDASLFSKGDDLSNRLEIRTDSNGVNQYFDVFFARMLDVSGKFSGMLIILDDITTRKQLELQLNHLATTDALTGANNLHRFLERAEEEIIRSERHDKPVSFLMLDIDHFKNINDTYGHAIGDDVLRVLSAACRKLFRKSDVFGRVGGEEFAAILPETTLEAATQVAERLRQILAQLEVDGPNGNISFTVSIGIVERKNGQNLSDVMRFADKSLYEAKNSGRNKVVAGNVKA</sequence>
<gene>
    <name evidence="6" type="ORF">DesfrDRAFT_0836</name>
</gene>
<dbReference type="GO" id="GO:0043709">
    <property type="term" value="P:cell adhesion involved in single-species biofilm formation"/>
    <property type="evidence" value="ECO:0007669"/>
    <property type="project" value="TreeGrafter"/>
</dbReference>
<dbReference type="InterPro" id="IPR050469">
    <property type="entry name" value="Diguanylate_Cyclase"/>
</dbReference>
<dbReference type="SUPFAM" id="SSF55073">
    <property type="entry name" value="Nucleotide cyclase"/>
    <property type="match status" value="1"/>
</dbReference>
<dbReference type="PANTHER" id="PTHR45138">
    <property type="entry name" value="REGULATORY COMPONENTS OF SENSORY TRANSDUCTION SYSTEM"/>
    <property type="match status" value="1"/>
</dbReference>
<dbReference type="GO" id="GO:0052621">
    <property type="term" value="F:diguanylate cyclase activity"/>
    <property type="evidence" value="ECO:0007669"/>
    <property type="project" value="UniProtKB-EC"/>
</dbReference>
<feature type="domain" description="PAS" evidence="3">
    <location>
        <begin position="163"/>
        <end position="200"/>
    </location>
</feature>
<evidence type="ECO:0000256" key="2">
    <source>
        <dbReference type="ARBA" id="ARBA00034247"/>
    </source>
</evidence>
<dbReference type="GO" id="GO:1902201">
    <property type="term" value="P:negative regulation of bacterial-type flagellum-dependent cell motility"/>
    <property type="evidence" value="ECO:0007669"/>
    <property type="project" value="TreeGrafter"/>
</dbReference>
<dbReference type="Proteomes" id="UP000006250">
    <property type="component" value="Unassembled WGS sequence"/>
</dbReference>
<dbReference type="Gene3D" id="3.30.70.270">
    <property type="match status" value="1"/>
</dbReference>
<dbReference type="EC" id="2.7.7.65" evidence="1"/>
<dbReference type="STRING" id="596151.DesfrDRAFT_0836"/>
<evidence type="ECO:0000259" key="4">
    <source>
        <dbReference type="PROSITE" id="PS50113"/>
    </source>
</evidence>
<dbReference type="GO" id="GO:0005886">
    <property type="term" value="C:plasma membrane"/>
    <property type="evidence" value="ECO:0007669"/>
    <property type="project" value="TreeGrafter"/>
</dbReference>
<dbReference type="InterPro" id="IPR035965">
    <property type="entry name" value="PAS-like_dom_sf"/>
</dbReference>
<dbReference type="Gene3D" id="3.30.450.20">
    <property type="entry name" value="PAS domain"/>
    <property type="match status" value="1"/>
</dbReference>
<dbReference type="CDD" id="cd01949">
    <property type="entry name" value="GGDEF"/>
    <property type="match status" value="1"/>
</dbReference>
<dbReference type="SUPFAM" id="SSF55785">
    <property type="entry name" value="PYP-like sensor domain (PAS domain)"/>
    <property type="match status" value="1"/>
</dbReference>
<evidence type="ECO:0000313" key="6">
    <source>
        <dbReference type="EMBL" id="EFL52347.1"/>
    </source>
</evidence>
<evidence type="ECO:0000256" key="1">
    <source>
        <dbReference type="ARBA" id="ARBA00012528"/>
    </source>
</evidence>
<dbReference type="InterPro" id="IPR000160">
    <property type="entry name" value="GGDEF_dom"/>
</dbReference>
<protein>
    <recommendedName>
        <fullName evidence="1">diguanylate cyclase</fullName>
        <ecNumber evidence="1">2.7.7.65</ecNumber>
    </recommendedName>
</protein>
<dbReference type="InterPro" id="IPR000014">
    <property type="entry name" value="PAS"/>
</dbReference>
<dbReference type="FunFam" id="3.30.70.270:FF:000001">
    <property type="entry name" value="Diguanylate cyclase domain protein"/>
    <property type="match status" value="1"/>
</dbReference>
<dbReference type="InterPro" id="IPR043128">
    <property type="entry name" value="Rev_trsase/Diguanyl_cyclase"/>
</dbReference>
<dbReference type="InterPro" id="IPR000700">
    <property type="entry name" value="PAS-assoc_C"/>
</dbReference>
<comment type="catalytic activity">
    <reaction evidence="2">
        <text>2 GTP = 3',3'-c-di-GMP + 2 diphosphate</text>
        <dbReference type="Rhea" id="RHEA:24898"/>
        <dbReference type="ChEBI" id="CHEBI:33019"/>
        <dbReference type="ChEBI" id="CHEBI:37565"/>
        <dbReference type="ChEBI" id="CHEBI:58805"/>
        <dbReference type="EC" id="2.7.7.65"/>
    </reaction>
</comment>
<evidence type="ECO:0000259" key="3">
    <source>
        <dbReference type="PROSITE" id="PS50112"/>
    </source>
</evidence>
<dbReference type="NCBIfam" id="TIGR00254">
    <property type="entry name" value="GGDEF"/>
    <property type="match status" value="1"/>
</dbReference>
<feature type="domain" description="GGDEF" evidence="5">
    <location>
        <begin position="332"/>
        <end position="464"/>
    </location>
</feature>
<dbReference type="RefSeq" id="WP_005991402.1">
    <property type="nucleotide sequence ID" value="NZ_AECZ01000004.1"/>
</dbReference>
<dbReference type="InterPro" id="IPR029787">
    <property type="entry name" value="Nucleotide_cyclase"/>
</dbReference>
<dbReference type="PROSITE" id="PS50887">
    <property type="entry name" value="GGDEF"/>
    <property type="match status" value="1"/>
</dbReference>
<organism evidence="6 7">
    <name type="scientific">Solidesulfovibrio fructosivorans JJ]</name>
    <dbReference type="NCBI Taxonomy" id="596151"/>
    <lineage>
        <taxon>Bacteria</taxon>
        <taxon>Pseudomonadati</taxon>
        <taxon>Thermodesulfobacteriota</taxon>
        <taxon>Desulfovibrionia</taxon>
        <taxon>Desulfovibrionales</taxon>
        <taxon>Desulfovibrionaceae</taxon>
        <taxon>Solidesulfovibrio</taxon>
    </lineage>
</organism>
<dbReference type="PROSITE" id="PS50113">
    <property type="entry name" value="PAC"/>
    <property type="match status" value="1"/>
</dbReference>
<dbReference type="PROSITE" id="PS50112">
    <property type="entry name" value="PAS"/>
    <property type="match status" value="1"/>
</dbReference>